<reference evidence="4 5" key="1">
    <citation type="submission" date="2017-04" db="EMBL/GenBank/DDBJ databases">
        <title>Draft Aigarchaeota genome from a New Zealand hot spring.</title>
        <authorList>
            <person name="Reysenbach A.-L."/>
            <person name="Donaho J.A."/>
            <person name="Gerhart J."/>
            <person name="Kelley J.F."/>
            <person name="Kouba K."/>
            <person name="Podar M."/>
            <person name="Stott M."/>
        </authorList>
    </citation>
    <scope>NUCLEOTIDE SEQUENCE [LARGE SCALE GENOMIC DNA]</scope>
    <source>
        <strain evidence="4">NZ13_MG1</strain>
    </source>
</reference>
<comment type="caution">
    <text evidence="4">The sequence shown here is derived from an EMBL/GenBank/DDBJ whole genome shotgun (WGS) entry which is preliminary data.</text>
</comment>
<dbReference type="AlphaFoldDB" id="A0A2R7Y3B2"/>
<dbReference type="EMBL" id="NDWU01000010">
    <property type="protein sequence ID" value="PUA32031.1"/>
    <property type="molecule type" value="Genomic_DNA"/>
</dbReference>
<dbReference type="Gene3D" id="3.50.50.60">
    <property type="entry name" value="FAD/NAD(P)-binding domain"/>
    <property type="match status" value="2"/>
</dbReference>
<dbReference type="PRINTS" id="PR00469">
    <property type="entry name" value="PNDRDTASEII"/>
</dbReference>
<evidence type="ECO:0000256" key="1">
    <source>
        <dbReference type="ARBA" id="ARBA00023002"/>
    </source>
</evidence>
<dbReference type="Pfam" id="PF13510">
    <property type="entry name" value="Fer2_4"/>
    <property type="match status" value="1"/>
</dbReference>
<dbReference type="InterPro" id="IPR051691">
    <property type="entry name" value="Metab_Enz_Cyan_OpOx_G3PDH"/>
</dbReference>
<dbReference type="Gene3D" id="1.10.10.1100">
    <property type="entry name" value="BFD-like [2Fe-2S]-binding domain"/>
    <property type="match status" value="1"/>
</dbReference>
<feature type="domain" description="SoxA A3" evidence="3">
    <location>
        <begin position="544"/>
        <end position="626"/>
    </location>
</feature>
<dbReference type="InterPro" id="IPR041854">
    <property type="entry name" value="BFD-like_2Fe2S-bd_dom_sf"/>
</dbReference>
<evidence type="ECO:0008006" key="6">
    <source>
        <dbReference type="Google" id="ProtNLM"/>
    </source>
</evidence>
<sequence>MSSQVCYKLVINLSKTNEKRKPKSFLKPTVGSKSMTNLRVKEPGVARKGEAVSINVDGAIVEGFTSEPVSVVLYANGIRSFDRSKKLYRPRGFFSLHPQARTATVIVNGIPAVNPSEIYPTDGMKVRTQQRRPLFIRFFESMVDTSLLHKPIVRNRLVWPIALKLIGKSINNPEPVEYEVKHGASTVVENADLVVVGGGVAGLSAAVEARKYGLEVLQIDDGLEPGGEMLCDELEPPGMSEPGYVFVRRLREKAVELGVKTLPKTTLVGFFEDAVLAFSPYPLGSGTSYVISAKAYVCATGSVDLPCIFANNDLPGIMDASSAIRMLTLHGVVAGRNVAILGATERGLRVAEHLRRHAVNTIILDKSKSSSGKHDIIGGVREVIAVGKNRLTAIEVRCEGESLRLNVDCVVCAASVNPDVKVPAQAGARVAYFKGLGFVPVHDCFMRTKKDGLFVAGGASGSPYGVLHAIEGRIAGLSAAVALNKTGAESDREVLVKEYRSVLKKLGISDIKESVFKSFETDSLPEEKISEPPTLFCMEPRRDAFVCFCEDIRLWDLYRSVTVYGFTSLEKVKRSTGVGTARCQGRLCLVNSALYVAYVAGLSPNSVGIARQRPLTLSMPINVLAAIGVGGN</sequence>
<dbReference type="Gene3D" id="3.10.20.440">
    <property type="entry name" value="2Fe-2S iron-sulphur cluster binding domain, sarcosine oxidase, alpha subunit, N-terminal domain"/>
    <property type="match status" value="1"/>
</dbReference>
<evidence type="ECO:0000313" key="4">
    <source>
        <dbReference type="EMBL" id="PUA32031.1"/>
    </source>
</evidence>
<proteinExistence type="predicted"/>
<dbReference type="InterPro" id="IPR036188">
    <property type="entry name" value="FAD/NAD-bd_sf"/>
</dbReference>
<protein>
    <recommendedName>
        <fullName evidence="6">Sarcosine oxidase alpha subunit</fullName>
    </recommendedName>
</protein>
<dbReference type="GO" id="GO:0016491">
    <property type="term" value="F:oxidoreductase activity"/>
    <property type="evidence" value="ECO:0007669"/>
    <property type="project" value="UniProtKB-KW"/>
</dbReference>
<evidence type="ECO:0000259" key="3">
    <source>
        <dbReference type="Pfam" id="PF17806"/>
    </source>
</evidence>
<dbReference type="PANTHER" id="PTHR42949:SF3">
    <property type="entry name" value="ANAEROBIC GLYCEROL-3-PHOSPHATE DEHYDROGENASE SUBUNIT B"/>
    <property type="match status" value="1"/>
</dbReference>
<accession>A0A2R7Y3B2</accession>
<evidence type="ECO:0000259" key="2">
    <source>
        <dbReference type="Pfam" id="PF07992"/>
    </source>
</evidence>
<feature type="domain" description="FAD/NAD(P)-binding" evidence="2">
    <location>
        <begin position="192"/>
        <end position="366"/>
    </location>
</feature>
<dbReference type="InterPro" id="IPR042204">
    <property type="entry name" value="2Fe-2S-bd_N"/>
</dbReference>
<dbReference type="InterPro" id="IPR023753">
    <property type="entry name" value="FAD/NAD-binding_dom"/>
</dbReference>
<dbReference type="Proteomes" id="UP000244066">
    <property type="component" value="Unassembled WGS sequence"/>
</dbReference>
<dbReference type="InterPro" id="IPR041117">
    <property type="entry name" value="SoxA_A3"/>
</dbReference>
<dbReference type="Pfam" id="PF07992">
    <property type="entry name" value="Pyr_redox_2"/>
    <property type="match status" value="1"/>
</dbReference>
<evidence type="ECO:0000313" key="5">
    <source>
        <dbReference type="Proteomes" id="UP000244066"/>
    </source>
</evidence>
<organism evidence="4 5">
    <name type="scientific">Candidatus Terraquivivens tikiterensis</name>
    <dbReference type="NCBI Taxonomy" id="1980982"/>
    <lineage>
        <taxon>Archaea</taxon>
        <taxon>Nitrososphaerota</taxon>
        <taxon>Candidatus Wolframiiraptoraceae</taxon>
        <taxon>Candidatus Terraquivivens</taxon>
    </lineage>
</organism>
<dbReference type="SUPFAM" id="SSF51905">
    <property type="entry name" value="FAD/NAD(P)-binding domain"/>
    <property type="match status" value="1"/>
</dbReference>
<keyword evidence="1" id="KW-0560">Oxidoreductase</keyword>
<gene>
    <name evidence="4" type="ORF">B9J98_04615</name>
</gene>
<dbReference type="Pfam" id="PF17806">
    <property type="entry name" value="SO_alpha_A3"/>
    <property type="match status" value="1"/>
</dbReference>
<dbReference type="PANTHER" id="PTHR42949">
    <property type="entry name" value="ANAEROBIC GLYCEROL-3-PHOSPHATE DEHYDROGENASE SUBUNIT B"/>
    <property type="match status" value="1"/>
</dbReference>
<name>A0A2R7Y3B2_9ARCH</name>